<proteinExistence type="predicted"/>
<evidence type="ECO:0000313" key="2">
    <source>
        <dbReference type="Proteomes" id="UP000765509"/>
    </source>
</evidence>
<dbReference type="EMBL" id="AVOT02007783">
    <property type="protein sequence ID" value="MBW0484656.1"/>
    <property type="molecule type" value="Genomic_DNA"/>
</dbReference>
<protein>
    <submittedName>
        <fullName evidence="1">Uncharacterized protein</fullName>
    </submittedName>
</protein>
<sequence>HMFRWHIYIQEYRVNITIVHNSGDIDNNYDGLSRLALPNSLENISYVPENAEPQTLIEGINLTDVGAEFFGKARESYEQDTNCHIITSPLEKYLKDAALANSLNYIWKTSYYNGRLHLFDGILYHMLRNHENQIITEALEYAKQKWDKSHKTPEFKVGD</sequence>
<keyword evidence="2" id="KW-1185">Reference proteome</keyword>
<comment type="caution">
    <text evidence="1">The sequence shown here is derived from an EMBL/GenBank/DDBJ whole genome shotgun (WGS) entry which is preliminary data.</text>
</comment>
<feature type="non-terminal residue" evidence="1">
    <location>
        <position position="1"/>
    </location>
</feature>
<name>A0A9Q3CLB6_9BASI</name>
<organism evidence="1 2">
    <name type="scientific">Austropuccinia psidii MF-1</name>
    <dbReference type="NCBI Taxonomy" id="1389203"/>
    <lineage>
        <taxon>Eukaryota</taxon>
        <taxon>Fungi</taxon>
        <taxon>Dikarya</taxon>
        <taxon>Basidiomycota</taxon>
        <taxon>Pucciniomycotina</taxon>
        <taxon>Pucciniomycetes</taxon>
        <taxon>Pucciniales</taxon>
        <taxon>Sphaerophragmiaceae</taxon>
        <taxon>Austropuccinia</taxon>
    </lineage>
</organism>
<dbReference type="AlphaFoldDB" id="A0A9Q3CLB6"/>
<reference evidence="1" key="1">
    <citation type="submission" date="2021-03" db="EMBL/GenBank/DDBJ databases">
        <title>Draft genome sequence of rust myrtle Austropuccinia psidii MF-1, a brazilian biotype.</title>
        <authorList>
            <person name="Quecine M.C."/>
            <person name="Pachon D.M.R."/>
            <person name="Bonatelli M.L."/>
            <person name="Correr F.H."/>
            <person name="Franceschini L.M."/>
            <person name="Leite T.F."/>
            <person name="Margarido G.R.A."/>
            <person name="Almeida C.A."/>
            <person name="Ferrarezi J.A."/>
            <person name="Labate C.A."/>
        </authorList>
    </citation>
    <scope>NUCLEOTIDE SEQUENCE</scope>
    <source>
        <strain evidence="1">MF-1</strain>
    </source>
</reference>
<dbReference type="Proteomes" id="UP000765509">
    <property type="component" value="Unassembled WGS sequence"/>
</dbReference>
<gene>
    <name evidence="1" type="ORF">O181_024371</name>
</gene>
<accession>A0A9Q3CLB6</accession>
<evidence type="ECO:0000313" key="1">
    <source>
        <dbReference type="EMBL" id="MBW0484656.1"/>
    </source>
</evidence>